<dbReference type="Proteomes" id="UP001310594">
    <property type="component" value="Unassembled WGS sequence"/>
</dbReference>
<evidence type="ECO:0000256" key="3">
    <source>
        <dbReference type="ARBA" id="ARBA00004922"/>
    </source>
</evidence>
<dbReference type="PANTHER" id="PTHR45918">
    <property type="entry name" value="ALPHA-1,3/1,6-MANNOSYLTRANSFERASE ALG2"/>
    <property type="match status" value="1"/>
</dbReference>
<evidence type="ECO:0000256" key="12">
    <source>
        <dbReference type="RuleBase" id="RU367136"/>
    </source>
</evidence>
<dbReference type="CDD" id="cd03805">
    <property type="entry name" value="GT4_ALG2-like"/>
    <property type="match status" value="1"/>
</dbReference>
<comment type="catalytic activity">
    <reaction evidence="10 12">
        <text>a beta-D-Man-(1-&gt;4)-beta-D-GlcNAc-(1-&gt;4)-alpha-D-GlcNAc-diphospho-di-trans,poly-cis-dolichol + GDP-alpha-D-mannose = an alpha-D-Man-(1-&gt;3)-beta-D-Man-(1-&gt;4)-beta-D-GlcNAc-(1-&gt;4)-alpha-D-GlcNAc-diphospho-di-trans,poly-cis-dolichol + GDP + H(+)</text>
        <dbReference type="Rhea" id="RHEA:29515"/>
        <dbReference type="Rhea" id="RHEA-COMP:19511"/>
        <dbReference type="Rhea" id="RHEA-COMP:19513"/>
        <dbReference type="ChEBI" id="CHEBI:15378"/>
        <dbReference type="ChEBI" id="CHEBI:57527"/>
        <dbReference type="ChEBI" id="CHEBI:58189"/>
        <dbReference type="ChEBI" id="CHEBI:58472"/>
        <dbReference type="ChEBI" id="CHEBI:132510"/>
        <dbReference type="EC" id="2.4.1.132"/>
    </reaction>
    <physiologicalReaction direction="left-to-right" evidence="10 12">
        <dbReference type="Rhea" id="RHEA:29516"/>
    </physiologicalReaction>
</comment>
<sequence length="526" mass="58045">MAETDKTTTPRRIVFVHPDLGIGGAERLVIDAAVGLQSLGHKVTIFTSHRDKNHCFEEARDGTLDVRVRGDAILPTSIAGGFSIVLAILRQLALVLSVAVFSKELKTLAPDVIFVDQLSVCIPFFRILYPKAKILFYGHFPDSRLAQEGSGLMKYPKKLYRAPFDGIEGWSTSCADAIAVNSKFTRSVYKVTFEGMKKRELKVIYPCVDTQASTSSDTARLWPNQKVILSINRFEGKKNVDLAVLAYAGMDQQERTKARLVIAGGYDPRNAENARVHRALQDLAESKSLTHATYRSNDTSATDITSEDVDILFLLSVSNELKQRLLRSASLMVYTPLNEHFGIVPLEAMLASVPVLATNSGGPLETIYDGRTGFLRSPEKVADWTDVMRKTLIPSSEGSLKTMGQKGRETVLADFSQTKMITSLDSEIQSLCASTGARPKVTPEWVFAAVLLTGISVVMGVAMMFILLWAVRHDKEYNDKKLANEAAGTLTSTVVEKVTKSMAGWEERWESAKADAQGQWGRRKEL</sequence>
<dbReference type="Pfam" id="PF00534">
    <property type="entry name" value="Glycos_transf_1"/>
    <property type="match status" value="1"/>
</dbReference>
<dbReference type="Pfam" id="PF13439">
    <property type="entry name" value="Glyco_transf_4"/>
    <property type="match status" value="1"/>
</dbReference>
<evidence type="ECO:0000256" key="1">
    <source>
        <dbReference type="ARBA" id="ARBA00003142"/>
    </source>
</evidence>
<comment type="function">
    <text evidence="1 12">Mannosylates Man(2)GlcNAc(2)-dolichol diphosphate and Man(1)GlcNAc(2)-dolichol diphosphate to form Man(3)GlcNAc(2)-dolichol diphosphate.</text>
</comment>
<dbReference type="Gene3D" id="3.40.50.2000">
    <property type="entry name" value="Glycogen Phosphorylase B"/>
    <property type="match status" value="2"/>
</dbReference>
<keyword evidence="4 12" id="KW-0328">Glycosyltransferase</keyword>
<reference evidence="15" key="1">
    <citation type="submission" date="2023-08" db="EMBL/GenBank/DDBJ databases">
        <title>Black Yeasts Isolated from many extreme environments.</title>
        <authorList>
            <person name="Coleine C."/>
            <person name="Stajich J.E."/>
            <person name="Selbmann L."/>
        </authorList>
    </citation>
    <scope>NUCLEOTIDE SEQUENCE</scope>
    <source>
        <strain evidence="15">CCFEE 5810</strain>
    </source>
</reference>
<evidence type="ECO:0000256" key="2">
    <source>
        <dbReference type="ARBA" id="ARBA00004586"/>
    </source>
</evidence>
<keyword evidence="6 12" id="KW-0812">Transmembrane</keyword>
<dbReference type="SUPFAM" id="SSF53756">
    <property type="entry name" value="UDP-Glycosyltransferase/glycogen phosphorylase"/>
    <property type="match status" value="1"/>
</dbReference>
<evidence type="ECO:0000313" key="16">
    <source>
        <dbReference type="Proteomes" id="UP001310594"/>
    </source>
</evidence>
<feature type="domain" description="Glycosyl transferase family 1" evidence="13">
    <location>
        <begin position="224"/>
        <end position="408"/>
    </location>
</feature>
<comment type="catalytic activity">
    <reaction evidence="11 12">
        <text>an alpha-D-Man-(1-&gt;3)-beta-D-Man-(1-&gt;4)-beta-D-GlcNAc-(1-&gt;4)-alpha-D-GlcNAc-diphospho-di-trans,poly-cis-dolichol + GDP-alpha-D-mannose = an alpha-D-Man-(1-&gt;3)-[alpha-D-Man-(1-&gt;6)]-beta-D-Man-(1-&gt;4)-beta-D-GlcNAc-(1-&gt;4)-alpha-D-GlcNAc-diphospho-di-trans,poly-cis-dolichol + GDP + H(+)</text>
        <dbReference type="Rhea" id="RHEA:29519"/>
        <dbReference type="Rhea" id="RHEA-COMP:19513"/>
        <dbReference type="Rhea" id="RHEA-COMP:19515"/>
        <dbReference type="ChEBI" id="CHEBI:15378"/>
        <dbReference type="ChEBI" id="CHEBI:57527"/>
        <dbReference type="ChEBI" id="CHEBI:58189"/>
        <dbReference type="ChEBI" id="CHEBI:132510"/>
        <dbReference type="ChEBI" id="CHEBI:132511"/>
        <dbReference type="EC" id="2.4.1.257"/>
    </reaction>
    <physiologicalReaction direction="left-to-right" evidence="11 12">
        <dbReference type="Rhea" id="RHEA:29520"/>
    </physiologicalReaction>
</comment>
<dbReference type="InterPro" id="IPR001296">
    <property type="entry name" value="Glyco_trans_1"/>
</dbReference>
<evidence type="ECO:0000256" key="7">
    <source>
        <dbReference type="ARBA" id="ARBA00022824"/>
    </source>
</evidence>
<dbReference type="GO" id="GO:0005789">
    <property type="term" value="C:endoplasmic reticulum membrane"/>
    <property type="evidence" value="ECO:0007669"/>
    <property type="project" value="UniProtKB-SubCell"/>
</dbReference>
<evidence type="ECO:0000259" key="13">
    <source>
        <dbReference type="Pfam" id="PF00534"/>
    </source>
</evidence>
<evidence type="ECO:0000256" key="6">
    <source>
        <dbReference type="ARBA" id="ARBA00022692"/>
    </source>
</evidence>
<comment type="pathway">
    <text evidence="3 12">Protein modification; protein glycosylation.</text>
</comment>
<gene>
    <name evidence="15" type="primary">ALG2</name>
    <name evidence="15" type="ORF">LTR97_003499</name>
</gene>
<keyword evidence="5 12" id="KW-0808">Transferase</keyword>
<dbReference type="GO" id="GO:0102704">
    <property type="term" value="F:GDP-Man:Man(2)GlcNAc(2)-PP-Dol alpha-1,6-mannosyltransferase activity"/>
    <property type="evidence" value="ECO:0007669"/>
    <property type="project" value="UniProtKB-UniRule"/>
</dbReference>
<dbReference type="GO" id="GO:0004378">
    <property type="term" value="F:GDP-Man:Man(1)GlcNAc(2)-PP-Dol alpha-1,3-mannosyltransferase activity"/>
    <property type="evidence" value="ECO:0007669"/>
    <property type="project" value="UniProtKB-UniRule"/>
</dbReference>
<dbReference type="InterPro" id="IPR027054">
    <property type="entry name" value="ALG2"/>
</dbReference>
<evidence type="ECO:0000256" key="9">
    <source>
        <dbReference type="ARBA" id="ARBA00023136"/>
    </source>
</evidence>
<name>A0AAN8A2U2_9PEZI</name>
<comment type="subcellular location">
    <subcellularLocation>
        <location evidence="2 12">Endoplasmic reticulum membrane</location>
    </subcellularLocation>
</comment>
<keyword evidence="9 12" id="KW-0472">Membrane</keyword>
<comment type="similarity">
    <text evidence="12">Belongs to the glycosyltransferase group 1 family.</text>
</comment>
<evidence type="ECO:0000259" key="14">
    <source>
        <dbReference type="Pfam" id="PF13439"/>
    </source>
</evidence>
<keyword evidence="7 12" id="KW-0256">Endoplasmic reticulum</keyword>
<evidence type="ECO:0000256" key="5">
    <source>
        <dbReference type="ARBA" id="ARBA00022679"/>
    </source>
</evidence>
<feature type="domain" description="Glycosyltransferase subfamily 4-like N-terminal" evidence="14">
    <location>
        <begin position="22"/>
        <end position="211"/>
    </location>
</feature>
<dbReference type="EC" id="2.4.1.132" evidence="12"/>
<protein>
    <recommendedName>
        <fullName evidence="12">Alpha-1,3/1,6-mannosyltransferase ALG2</fullName>
        <ecNumber evidence="12">2.4.1.132</ecNumber>
        <ecNumber evidence="12">2.4.1.257</ecNumber>
    </recommendedName>
    <alternativeName>
        <fullName evidence="12">GDP-Man:Man(1)GlcNAc(2)-PP-Dol alpha-1,3-mannosyltransferase</fullName>
    </alternativeName>
</protein>
<dbReference type="EMBL" id="JAVRQU010000005">
    <property type="protein sequence ID" value="KAK5702554.1"/>
    <property type="molecule type" value="Genomic_DNA"/>
</dbReference>
<evidence type="ECO:0000256" key="8">
    <source>
        <dbReference type="ARBA" id="ARBA00022989"/>
    </source>
</evidence>
<dbReference type="InterPro" id="IPR028098">
    <property type="entry name" value="Glyco_trans_4-like_N"/>
</dbReference>
<evidence type="ECO:0000313" key="15">
    <source>
        <dbReference type="EMBL" id="KAK5702554.1"/>
    </source>
</evidence>
<feature type="transmembrane region" description="Helical" evidence="12">
    <location>
        <begin position="445"/>
        <end position="471"/>
    </location>
</feature>
<dbReference type="EC" id="2.4.1.257" evidence="12"/>
<evidence type="ECO:0000256" key="4">
    <source>
        <dbReference type="ARBA" id="ARBA00022676"/>
    </source>
</evidence>
<evidence type="ECO:0000256" key="10">
    <source>
        <dbReference type="ARBA" id="ARBA00045103"/>
    </source>
</evidence>
<organism evidence="15 16">
    <name type="scientific">Elasticomyces elasticus</name>
    <dbReference type="NCBI Taxonomy" id="574655"/>
    <lineage>
        <taxon>Eukaryota</taxon>
        <taxon>Fungi</taxon>
        <taxon>Dikarya</taxon>
        <taxon>Ascomycota</taxon>
        <taxon>Pezizomycotina</taxon>
        <taxon>Dothideomycetes</taxon>
        <taxon>Dothideomycetidae</taxon>
        <taxon>Mycosphaerellales</taxon>
        <taxon>Teratosphaeriaceae</taxon>
        <taxon>Elasticomyces</taxon>
    </lineage>
</organism>
<proteinExistence type="inferred from homology"/>
<dbReference type="AlphaFoldDB" id="A0AAN8A2U2"/>
<evidence type="ECO:0000256" key="11">
    <source>
        <dbReference type="ARBA" id="ARBA00045104"/>
    </source>
</evidence>
<keyword evidence="8 12" id="KW-1133">Transmembrane helix</keyword>
<comment type="caution">
    <text evidence="15">The sequence shown here is derived from an EMBL/GenBank/DDBJ whole genome shotgun (WGS) entry which is preliminary data.</text>
</comment>
<dbReference type="PANTHER" id="PTHR45918:SF1">
    <property type="entry name" value="ALPHA-1,3_1,6-MANNOSYLTRANSFERASE ALG2"/>
    <property type="match status" value="1"/>
</dbReference>
<accession>A0AAN8A2U2</accession>